<proteinExistence type="inferred from homology"/>
<organism evidence="9">
    <name type="scientific">Escherichia coli</name>
    <dbReference type="NCBI Taxonomy" id="562"/>
    <lineage>
        <taxon>Bacteria</taxon>
        <taxon>Pseudomonadati</taxon>
        <taxon>Pseudomonadota</taxon>
        <taxon>Gammaproteobacteria</taxon>
        <taxon>Enterobacterales</taxon>
        <taxon>Enterobacteriaceae</taxon>
        <taxon>Escherichia</taxon>
    </lineage>
</organism>
<dbReference type="SUPFAM" id="SSF51161">
    <property type="entry name" value="Trimeric LpxA-like enzymes"/>
    <property type="match status" value="1"/>
</dbReference>
<dbReference type="EMBL" id="AB812051">
    <property type="protein sequence ID" value="BAQ01561.1"/>
    <property type="molecule type" value="Genomic_DNA"/>
</dbReference>
<name>A0A0A8J5R5_ECOLX</name>
<evidence type="ECO:0000256" key="1">
    <source>
        <dbReference type="ARBA" id="ARBA00007274"/>
    </source>
</evidence>
<dbReference type="CDD" id="cd04647">
    <property type="entry name" value="LbH_MAT_like"/>
    <property type="match status" value="1"/>
</dbReference>
<sequence>MAFLKEEDVECLGFGSVGYNVLISPKASFYGAENIHIGNNVRIDDFCVFSAGKGGIYIGNYIHIAVYSSLIGSEKIVLSDYSNISSRVSIYSSNDDYSGRFMSNPMIPAEFTNVTHAPVIIGKHVIIGSGSIVLPGVSINDGAVIGALSFVKRDCDEFTLYAGNPLKRIKERQRNIERLELDFRGKFE</sequence>
<evidence type="ECO:0000256" key="4">
    <source>
        <dbReference type="ARBA" id="ARBA00022679"/>
    </source>
</evidence>
<comment type="similarity">
    <text evidence="1">Belongs to the transferase hexapeptide repeat family.</text>
</comment>
<dbReference type="GO" id="GO:0008811">
    <property type="term" value="F:chloramphenicol O-acetyltransferase activity"/>
    <property type="evidence" value="ECO:0007669"/>
    <property type="project" value="UniProtKB-EC"/>
</dbReference>
<dbReference type="RefSeq" id="WP_050867691.1">
    <property type="nucleotide sequence ID" value="NZ_BGEG01000078.1"/>
</dbReference>
<evidence type="ECO:0000313" key="8">
    <source>
        <dbReference type="EMBL" id="AXO07775.1"/>
    </source>
</evidence>
<dbReference type="AlphaFoldDB" id="A0A0A8J5R5"/>
<keyword evidence="5" id="KW-0046">Antibiotic resistance</keyword>
<dbReference type="PANTHER" id="PTHR43300">
    <property type="entry name" value="ACETYLTRANSFERASE"/>
    <property type="match status" value="1"/>
</dbReference>
<comment type="catalytic activity">
    <reaction evidence="7">
        <text>chloramphenicol + acetyl-CoA = chloramphenicol 3-acetate + CoA</text>
        <dbReference type="Rhea" id="RHEA:18421"/>
        <dbReference type="ChEBI" id="CHEBI:16730"/>
        <dbReference type="ChEBI" id="CHEBI:17698"/>
        <dbReference type="ChEBI" id="CHEBI:57287"/>
        <dbReference type="ChEBI" id="CHEBI:57288"/>
        <dbReference type="EC" id="2.3.1.28"/>
    </reaction>
</comment>
<dbReference type="PANTHER" id="PTHR43300:SF12">
    <property type="entry name" value="CHLORAMPHENICOL ACETYLTRANSFERASE"/>
    <property type="match status" value="1"/>
</dbReference>
<protein>
    <recommendedName>
        <fullName evidence="3">Chloramphenicol acetyltransferase</fullName>
        <ecNumber evidence="2">2.3.1.28</ecNumber>
    </recommendedName>
</protein>
<dbReference type="EMBL" id="CP031546">
    <property type="protein sequence ID" value="AXO07775.1"/>
    <property type="molecule type" value="Genomic_DNA"/>
</dbReference>
<dbReference type="Proteomes" id="UP000256244">
    <property type="component" value="Chromosome"/>
</dbReference>
<evidence type="ECO:0000313" key="9">
    <source>
        <dbReference type="EMBL" id="BAQ01561.1"/>
    </source>
</evidence>
<evidence type="ECO:0000256" key="7">
    <source>
        <dbReference type="ARBA" id="ARBA00047633"/>
    </source>
</evidence>
<dbReference type="GO" id="GO:0046677">
    <property type="term" value="P:response to antibiotic"/>
    <property type="evidence" value="ECO:0007669"/>
    <property type="project" value="UniProtKB-KW"/>
</dbReference>
<dbReference type="InterPro" id="IPR001451">
    <property type="entry name" value="Hexapep"/>
</dbReference>
<evidence type="ECO:0000313" key="10">
    <source>
        <dbReference type="Proteomes" id="UP000256244"/>
    </source>
</evidence>
<dbReference type="PATRIC" id="fig|562.7410.peg.916"/>
<reference evidence="9" key="1">
    <citation type="journal article" date="2014" name="DNA Res.">
        <title>A complete view of the genetic diversity of the Escherichia coli O-antigen biosynthesis gene cluster.</title>
        <authorList>
            <person name="Iguchi A."/>
            <person name="Iyoda S."/>
            <person name="Kikuchi T."/>
            <person name="Ogura Y."/>
            <person name="Katsura K."/>
            <person name="Ohnishi M."/>
            <person name="Hayashi T."/>
            <person name="Thomson N.R."/>
        </authorList>
    </citation>
    <scope>NUCLEOTIDE SEQUENCE</scope>
    <source>
        <strain evidence="9">28w</strain>
    </source>
</reference>
<evidence type="ECO:0000256" key="6">
    <source>
        <dbReference type="ARBA" id="ARBA00023315"/>
    </source>
</evidence>
<evidence type="ECO:0000256" key="2">
    <source>
        <dbReference type="ARBA" id="ARBA00013235"/>
    </source>
</evidence>
<dbReference type="InterPro" id="IPR050179">
    <property type="entry name" value="Trans_hexapeptide_repeat"/>
</dbReference>
<keyword evidence="6 8" id="KW-0012">Acyltransferase</keyword>
<gene>
    <name evidence="9" type="primary">vioB</name>
    <name evidence="8" type="ORF">DS732_16200</name>
</gene>
<evidence type="ECO:0000256" key="3">
    <source>
        <dbReference type="ARBA" id="ARBA00020291"/>
    </source>
</evidence>
<dbReference type="Gene3D" id="2.160.10.10">
    <property type="entry name" value="Hexapeptide repeat proteins"/>
    <property type="match status" value="1"/>
</dbReference>
<evidence type="ECO:0000256" key="5">
    <source>
        <dbReference type="ARBA" id="ARBA00023251"/>
    </source>
</evidence>
<dbReference type="EC" id="2.3.1.28" evidence="2"/>
<dbReference type="Pfam" id="PF00132">
    <property type="entry name" value="Hexapep"/>
    <property type="match status" value="1"/>
</dbReference>
<dbReference type="InterPro" id="IPR011004">
    <property type="entry name" value="Trimer_LpxA-like_sf"/>
</dbReference>
<keyword evidence="4 9" id="KW-0808">Transferase</keyword>
<accession>A0A0A8J5R5</accession>
<reference evidence="8 10" key="2">
    <citation type="submission" date="2018-08" db="EMBL/GenBank/DDBJ databases">
        <title>Complete genome sequencing and genomic characterization of five Escherichia coli strains co-producing MCR-1 and ESBLs from different origins in China.</title>
        <authorList>
            <person name="Bai L."/>
        </authorList>
    </citation>
    <scope>NUCLEOTIDE SEQUENCE [LARGE SCALE GENOMIC DNA]</scope>
    <source>
        <strain evidence="10">cq9</strain>
        <strain evidence="8">Cq9</strain>
    </source>
</reference>